<reference evidence="7 8" key="1">
    <citation type="submission" date="2017-06" db="EMBL/GenBank/DDBJ databases">
        <authorList>
            <consortium name="Pathogen Informatics"/>
        </authorList>
    </citation>
    <scope>NUCLEOTIDE SEQUENCE [LARGE SCALE GENOMIC DNA]</scope>
    <source>
        <strain evidence="7 8">NCTC12148</strain>
    </source>
</reference>
<feature type="transmembrane region" description="Helical" evidence="6">
    <location>
        <begin position="282"/>
        <end position="301"/>
    </location>
</feature>
<dbReference type="InterPro" id="IPR001898">
    <property type="entry name" value="SLC13A/DASS"/>
</dbReference>
<evidence type="ECO:0000256" key="2">
    <source>
        <dbReference type="ARBA" id="ARBA00007349"/>
    </source>
</evidence>
<feature type="transmembrane region" description="Helical" evidence="6">
    <location>
        <begin position="404"/>
        <end position="433"/>
    </location>
</feature>
<feature type="transmembrane region" description="Helical" evidence="6">
    <location>
        <begin position="307"/>
        <end position="329"/>
    </location>
</feature>
<comment type="similarity">
    <text evidence="2">Belongs to the SLC13A/DASS transporter (TC 2.A.47) family. DIT1 subfamily.</text>
</comment>
<feature type="transmembrane region" description="Helical" evidence="6">
    <location>
        <begin position="341"/>
        <end position="365"/>
    </location>
</feature>
<evidence type="ECO:0000256" key="5">
    <source>
        <dbReference type="ARBA" id="ARBA00023136"/>
    </source>
</evidence>
<name>A0A240AXW7_SERFI</name>
<dbReference type="PIRSF" id="PIRSF002457">
    <property type="entry name" value="DASS"/>
    <property type="match status" value="1"/>
</dbReference>
<keyword evidence="3 6" id="KW-0812">Transmembrane</keyword>
<keyword evidence="8" id="KW-1185">Reference proteome</keyword>
<feature type="transmembrane region" description="Helical" evidence="6">
    <location>
        <begin position="86"/>
        <end position="106"/>
    </location>
</feature>
<protein>
    <submittedName>
        <fullName evidence="7">Inner membrane protein ybhI</fullName>
    </submittedName>
</protein>
<comment type="subcellular location">
    <subcellularLocation>
        <location evidence="1">Membrane</location>
        <topology evidence="1">Multi-pass membrane protein</topology>
    </subcellularLocation>
</comment>
<dbReference type="RefSeq" id="WP_061794945.1">
    <property type="nucleotide sequence ID" value="NZ_CABITV010000003.1"/>
</dbReference>
<accession>A0A240AXW7</accession>
<dbReference type="OrthoDB" id="3170849at2"/>
<sequence>MDKLTPLKPVPSLCAVAATLIVWFFIPVPEGVAPNAWQLLALFIGTIIAIIGKAMPIGAVAVIAIALVAVTGVTHPGKPGAALDDALSGFSNPLIWLIGFSIMISLSLNKTGLGARIGYYFISLFGKKTLGIAYALTLAETTLAPVTPSNTARGGGIIHPIMKSIADSFGSRPELNTSGKIGRYLSLVNYNINPVTSAMFITATAPNPLIVSLIAKGTQGSFELSWSMWAVAALVPGLCSLIVMPLVIYLLYPPEVKSTPDAPRFAREKLQALGPVTLPEKITLAVFALLLVLWAGIPAMIFGPALAVHPTTAALIGLAALLATGVLSWEDVLKHKGAWDTVVWFSALVMMASFLGKLGLIGWLSQTVGGGIAHIGMSWVGGTVLLTIIYLYSHYFFASTTAHVTAMFAAFFAAGIALGAPPALLGLILAFSSSLMMSLTHYGTGTAPIIFGSGYVTLGEWWKAGLVMSVINLLIWMLIGGAWWKWLGYW</sequence>
<dbReference type="Proteomes" id="UP000215134">
    <property type="component" value="Chromosome 1"/>
</dbReference>
<dbReference type="GO" id="GO:0016020">
    <property type="term" value="C:membrane"/>
    <property type="evidence" value="ECO:0007669"/>
    <property type="project" value="UniProtKB-SubCell"/>
</dbReference>
<feature type="transmembrane region" description="Helical" evidence="6">
    <location>
        <begin position="439"/>
        <end position="458"/>
    </location>
</feature>
<dbReference type="KEGG" id="sfj:SAMEA4384070_0764"/>
<keyword evidence="4 6" id="KW-1133">Transmembrane helix</keyword>
<keyword evidence="5 6" id="KW-0472">Membrane</keyword>
<dbReference type="PANTHER" id="PTHR42826">
    <property type="entry name" value="DICARBOXYLATE TRANSPORTER 2.1, CHLOROPLASTIC"/>
    <property type="match status" value="1"/>
</dbReference>
<evidence type="ECO:0000256" key="1">
    <source>
        <dbReference type="ARBA" id="ARBA00004141"/>
    </source>
</evidence>
<dbReference type="Pfam" id="PF00939">
    <property type="entry name" value="Na_sulph_symp"/>
    <property type="match status" value="1"/>
</dbReference>
<dbReference type="GeneID" id="75025949"/>
<feature type="transmembrane region" description="Helical" evidence="6">
    <location>
        <begin position="371"/>
        <end position="392"/>
    </location>
</feature>
<dbReference type="GO" id="GO:0022857">
    <property type="term" value="F:transmembrane transporter activity"/>
    <property type="evidence" value="ECO:0007669"/>
    <property type="project" value="InterPro"/>
</dbReference>
<dbReference type="NCBIfam" id="TIGR00785">
    <property type="entry name" value="dass"/>
    <property type="match status" value="1"/>
</dbReference>
<feature type="transmembrane region" description="Helical" evidence="6">
    <location>
        <begin position="465"/>
        <end position="484"/>
    </location>
</feature>
<dbReference type="InterPro" id="IPR030676">
    <property type="entry name" value="CitT-rel"/>
</dbReference>
<feature type="transmembrane region" description="Helical" evidence="6">
    <location>
        <begin position="7"/>
        <end position="26"/>
    </location>
</feature>
<evidence type="ECO:0000256" key="3">
    <source>
        <dbReference type="ARBA" id="ARBA00022692"/>
    </source>
</evidence>
<organism evidence="7 8">
    <name type="scientific">Serratia ficaria</name>
    <dbReference type="NCBI Taxonomy" id="61651"/>
    <lineage>
        <taxon>Bacteria</taxon>
        <taxon>Pseudomonadati</taxon>
        <taxon>Pseudomonadota</taxon>
        <taxon>Gammaproteobacteria</taxon>
        <taxon>Enterobacterales</taxon>
        <taxon>Yersiniaceae</taxon>
        <taxon>Serratia</taxon>
    </lineage>
</organism>
<gene>
    <name evidence="7" type="primary">ybhI</name>
    <name evidence="7" type="ORF">SAMEA4384070_00764</name>
</gene>
<dbReference type="EMBL" id="LT906479">
    <property type="protein sequence ID" value="SNV88220.1"/>
    <property type="molecule type" value="Genomic_DNA"/>
</dbReference>
<evidence type="ECO:0000313" key="8">
    <source>
        <dbReference type="Proteomes" id="UP000215134"/>
    </source>
</evidence>
<evidence type="ECO:0000256" key="6">
    <source>
        <dbReference type="SAM" id="Phobius"/>
    </source>
</evidence>
<dbReference type="AlphaFoldDB" id="A0A240AXW7"/>
<feature type="transmembrane region" description="Helical" evidence="6">
    <location>
        <begin position="226"/>
        <end position="252"/>
    </location>
</feature>
<evidence type="ECO:0000313" key="7">
    <source>
        <dbReference type="EMBL" id="SNV88220.1"/>
    </source>
</evidence>
<dbReference type="STRING" id="1411141.GCA_001590885_00502"/>
<evidence type="ECO:0000256" key="4">
    <source>
        <dbReference type="ARBA" id="ARBA00022989"/>
    </source>
</evidence>
<proteinExistence type="inferred from homology"/>
<feature type="transmembrane region" description="Helical" evidence="6">
    <location>
        <begin position="32"/>
        <end position="50"/>
    </location>
</feature>